<evidence type="ECO:0000259" key="2">
    <source>
        <dbReference type="PROSITE" id="PS50157"/>
    </source>
</evidence>
<dbReference type="GO" id="GO:0008270">
    <property type="term" value="F:zinc ion binding"/>
    <property type="evidence" value="ECO:0007669"/>
    <property type="project" value="UniProtKB-KW"/>
</dbReference>
<dbReference type="SMART" id="SM00355">
    <property type="entry name" value="ZnF_C2H2"/>
    <property type="match status" value="3"/>
</dbReference>
<keyword evidence="1" id="KW-0479">Metal-binding</keyword>
<dbReference type="Proteomes" id="UP001162156">
    <property type="component" value="Unassembled WGS sequence"/>
</dbReference>
<dbReference type="Pfam" id="PF00096">
    <property type="entry name" value="zf-C2H2"/>
    <property type="match status" value="1"/>
</dbReference>
<evidence type="ECO:0000313" key="3">
    <source>
        <dbReference type="EMBL" id="KAJ8939913.1"/>
    </source>
</evidence>
<dbReference type="EMBL" id="JANEYF010003032">
    <property type="protein sequence ID" value="KAJ8939913.1"/>
    <property type="molecule type" value="Genomic_DNA"/>
</dbReference>
<proteinExistence type="predicted"/>
<dbReference type="PROSITE" id="PS50157">
    <property type="entry name" value="ZINC_FINGER_C2H2_2"/>
    <property type="match status" value="2"/>
</dbReference>
<comment type="caution">
    <text evidence="3">The sequence shown here is derived from an EMBL/GenBank/DDBJ whole genome shotgun (WGS) entry which is preliminary data.</text>
</comment>
<dbReference type="InterPro" id="IPR013087">
    <property type="entry name" value="Znf_C2H2_type"/>
</dbReference>
<evidence type="ECO:0000313" key="4">
    <source>
        <dbReference type="Proteomes" id="UP001162156"/>
    </source>
</evidence>
<name>A0AAV8XME2_9CUCU</name>
<dbReference type="Gene3D" id="3.30.160.60">
    <property type="entry name" value="Classic Zinc Finger"/>
    <property type="match status" value="2"/>
</dbReference>
<keyword evidence="1" id="KW-0863">Zinc-finger</keyword>
<sequence length="114" mass="13716">MKNFFRLFLDSKDIFPCAKCGKKFSVLGSLRRHIKYYCGTKPPPVTGYIEYDKDNYECQTCHRQYKTFNTMKRHLKYECGKPPSIECPILNCNYKAKIRDRMRQHVRMKHKIQI</sequence>
<keyword evidence="4" id="KW-1185">Reference proteome</keyword>
<keyword evidence="1" id="KW-0862">Zinc</keyword>
<dbReference type="AlphaFoldDB" id="A0AAV8XME2"/>
<feature type="domain" description="C2H2-type" evidence="2">
    <location>
        <begin position="15"/>
        <end position="42"/>
    </location>
</feature>
<evidence type="ECO:0000256" key="1">
    <source>
        <dbReference type="PROSITE-ProRule" id="PRU00042"/>
    </source>
</evidence>
<reference evidence="3" key="1">
    <citation type="journal article" date="2023" name="Insect Mol. Biol.">
        <title>Genome sequencing provides insights into the evolution of gene families encoding plant cell wall-degrading enzymes in longhorned beetles.</title>
        <authorList>
            <person name="Shin N.R."/>
            <person name="Okamura Y."/>
            <person name="Kirsch R."/>
            <person name="Pauchet Y."/>
        </authorList>
    </citation>
    <scope>NUCLEOTIDE SEQUENCE</scope>
    <source>
        <strain evidence="3">RBIC_L_NR</strain>
    </source>
</reference>
<feature type="domain" description="C2H2-type" evidence="2">
    <location>
        <begin position="56"/>
        <end position="83"/>
    </location>
</feature>
<dbReference type="InterPro" id="IPR036236">
    <property type="entry name" value="Znf_C2H2_sf"/>
</dbReference>
<accession>A0AAV8XME2</accession>
<gene>
    <name evidence="3" type="ORF">NQ314_010952</name>
</gene>
<organism evidence="3 4">
    <name type="scientific">Rhamnusium bicolor</name>
    <dbReference type="NCBI Taxonomy" id="1586634"/>
    <lineage>
        <taxon>Eukaryota</taxon>
        <taxon>Metazoa</taxon>
        <taxon>Ecdysozoa</taxon>
        <taxon>Arthropoda</taxon>
        <taxon>Hexapoda</taxon>
        <taxon>Insecta</taxon>
        <taxon>Pterygota</taxon>
        <taxon>Neoptera</taxon>
        <taxon>Endopterygota</taxon>
        <taxon>Coleoptera</taxon>
        <taxon>Polyphaga</taxon>
        <taxon>Cucujiformia</taxon>
        <taxon>Chrysomeloidea</taxon>
        <taxon>Cerambycidae</taxon>
        <taxon>Lepturinae</taxon>
        <taxon>Rhagiini</taxon>
        <taxon>Rhamnusium</taxon>
    </lineage>
</organism>
<protein>
    <recommendedName>
        <fullName evidence="2">C2H2-type domain-containing protein</fullName>
    </recommendedName>
</protein>
<dbReference type="SUPFAM" id="SSF57667">
    <property type="entry name" value="beta-beta-alpha zinc fingers"/>
    <property type="match status" value="1"/>
</dbReference>